<feature type="non-terminal residue" evidence="2">
    <location>
        <position position="1"/>
    </location>
</feature>
<evidence type="ECO:0000313" key="2">
    <source>
        <dbReference type="EMBL" id="KAL0154873.1"/>
    </source>
</evidence>
<dbReference type="AlphaFoldDB" id="A0ABD0N034"/>
<proteinExistence type="predicted"/>
<comment type="caution">
    <text evidence="2">The sequence shown here is derived from an EMBL/GenBank/DDBJ whole genome shotgun (WGS) entry which is preliminary data.</text>
</comment>
<reference evidence="2 3" key="1">
    <citation type="submission" date="2024-05" db="EMBL/GenBank/DDBJ databases">
        <title>Genome sequencing and assembly of Indian major carp, Cirrhinus mrigala (Hamilton, 1822).</title>
        <authorList>
            <person name="Mohindra V."/>
            <person name="Chowdhury L.M."/>
            <person name="Lal K."/>
            <person name="Jena J.K."/>
        </authorList>
    </citation>
    <scope>NUCLEOTIDE SEQUENCE [LARGE SCALE GENOMIC DNA]</scope>
    <source>
        <strain evidence="2">CM1030</strain>
        <tissue evidence="2">Blood</tissue>
    </source>
</reference>
<feature type="non-terminal residue" evidence="2">
    <location>
        <position position="59"/>
    </location>
</feature>
<dbReference type="Proteomes" id="UP001529510">
    <property type="component" value="Unassembled WGS sequence"/>
</dbReference>
<gene>
    <name evidence="2" type="ORF">M9458_049136</name>
</gene>
<name>A0ABD0N034_CIRMR</name>
<evidence type="ECO:0008006" key="4">
    <source>
        <dbReference type="Google" id="ProtNLM"/>
    </source>
</evidence>
<sequence length="59" mass="6647">SAETAGQLISVEELEVRLSAQRETLQQEAATAQARAMEEAVRHAQREMQQKHTEDITLQ</sequence>
<evidence type="ECO:0000313" key="3">
    <source>
        <dbReference type="Proteomes" id="UP001529510"/>
    </source>
</evidence>
<evidence type="ECO:0000256" key="1">
    <source>
        <dbReference type="SAM" id="MobiDB-lite"/>
    </source>
</evidence>
<organism evidence="2 3">
    <name type="scientific">Cirrhinus mrigala</name>
    <name type="common">Mrigala</name>
    <dbReference type="NCBI Taxonomy" id="683832"/>
    <lineage>
        <taxon>Eukaryota</taxon>
        <taxon>Metazoa</taxon>
        <taxon>Chordata</taxon>
        <taxon>Craniata</taxon>
        <taxon>Vertebrata</taxon>
        <taxon>Euteleostomi</taxon>
        <taxon>Actinopterygii</taxon>
        <taxon>Neopterygii</taxon>
        <taxon>Teleostei</taxon>
        <taxon>Ostariophysi</taxon>
        <taxon>Cypriniformes</taxon>
        <taxon>Cyprinidae</taxon>
        <taxon>Labeoninae</taxon>
        <taxon>Labeonini</taxon>
        <taxon>Cirrhinus</taxon>
    </lineage>
</organism>
<keyword evidence="3" id="KW-1185">Reference proteome</keyword>
<dbReference type="EMBL" id="JAMKFB020000025">
    <property type="protein sequence ID" value="KAL0154873.1"/>
    <property type="molecule type" value="Genomic_DNA"/>
</dbReference>
<feature type="region of interest" description="Disordered" evidence="1">
    <location>
        <begin position="36"/>
        <end position="59"/>
    </location>
</feature>
<protein>
    <recommendedName>
        <fullName evidence="4">Alpha-helical coiled-coil rod protein</fullName>
    </recommendedName>
</protein>
<accession>A0ABD0N034</accession>